<protein>
    <submittedName>
        <fullName evidence="1">Uncharacterized protein</fullName>
    </submittedName>
</protein>
<evidence type="ECO:0000313" key="1">
    <source>
        <dbReference type="EMBL" id="MBW83041.1"/>
    </source>
</evidence>
<proteinExistence type="predicted"/>
<dbReference type="EMBL" id="GGEC01002558">
    <property type="protein sequence ID" value="MBW83041.1"/>
    <property type="molecule type" value="Transcribed_RNA"/>
</dbReference>
<organism evidence="1">
    <name type="scientific">Rhizophora mucronata</name>
    <name type="common">Asiatic mangrove</name>
    <dbReference type="NCBI Taxonomy" id="61149"/>
    <lineage>
        <taxon>Eukaryota</taxon>
        <taxon>Viridiplantae</taxon>
        <taxon>Streptophyta</taxon>
        <taxon>Embryophyta</taxon>
        <taxon>Tracheophyta</taxon>
        <taxon>Spermatophyta</taxon>
        <taxon>Magnoliopsida</taxon>
        <taxon>eudicotyledons</taxon>
        <taxon>Gunneridae</taxon>
        <taxon>Pentapetalae</taxon>
        <taxon>rosids</taxon>
        <taxon>fabids</taxon>
        <taxon>Malpighiales</taxon>
        <taxon>Rhizophoraceae</taxon>
        <taxon>Rhizophora</taxon>
    </lineage>
</organism>
<accession>A0A2P2IPA3</accession>
<dbReference type="AlphaFoldDB" id="A0A2P2IPA3"/>
<name>A0A2P2IPA3_RHIMU</name>
<sequence>MGALVCLSGLTPSTSNESVPQLWSECCCMIYPPTPRFLAI</sequence>
<reference evidence="1" key="1">
    <citation type="submission" date="2018-02" db="EMBL/GenBank/DDBJ databases">
        <title>Rhizophora mucronata_Transcriptome.</title>
        <authorList>
            <person name="Meera S.P."/>
            <person name="Sreeshan A."/>
            <person name="Augustine A."/>
        </authorList>
    </citation>
    <scope>NUCLEOTIDE SEQUENCE</scope>
    <source>
        <tissue evidence="1">Leaf</tissue>
    </source>
</reference>